<protein>
    <submittedName>
        <fullName evidence="7">ABC transporter transmembrane protein</fullName>
    </submittedName>
</protein>
<dbReference type="AlphaFoldDB" id="A0A2V3TUV6"/>
<evidence type="ECO:0000313" key="8">
    <source>
        <dbReference type="Proteomes" id="UP000248021"/>
    </source>
</evidence>
<reference evidence="7 8" key="1">
    <citation type="submission" date="2018-05" db="EMBL/GenBank/DDBJ databases">
        <title>Genomic Encyclopedia of Type Strains, Phase IV (KMG-IV): sequencing the most valuable type-strain genomes for metagenomic binning, comparative biology and taxonomic classification.</title>
        <authorList>
            <person name="Goeker M."/>
        </authorList>
    </citation>
    <scope>NUCLEOTIDE SEQUENCE [LARGE SCALE GENOMIC DNA]</scope>
    <source>
        <strain evidence="7 8">DSM 6462</strain>
    </source>
</reference>
<dbReference type="PROSITE" id="PS50929">
    <property type="entry name" value="ABC_TM1F"/>
    <property type="match status" value="1"/>
</dbReference>
<feature type="transmembrane region" description="Helical" evidence="5">
    <location>
        <begin position="152"/>
        <end position="176"/>
    </location>
</feature>
<proteinExistence type="predicted"/>
<dbReference type="InterPro" id="IPR011527">
    <property type="entry name" value="ABC1_TM_dom"/>
</dbReference>
<feature type="domain" description="ABC transmembrane type-1" evidence="6">
    <location>
        <begin position="45"/>
        <end position="316"/>
    </location>
</feature>
<organism evidence="7 8">
    <name type="scientific">Chelatococcus asaccharovorans</name>
    <dbReference type="NCBI Taxonomy" id="28210"/>
    <lineage>
        <taxon>Bacteria</taxon>
        <taxon>Pseudomonadati</taxon>
        <taxon>Pseudomonadota</taxon>
        <taxon>Alphaproteobacteria</taxon>
        <taxon>Hyphomicrobiales</taxon>
        <taxon>Chelatococcaceae</taxon>
        <taxon>Chelatococcus</taxon>
    </lineage>
</organism>
<dbReference type="Proteomes" id="UP000248021">
    <property type="component" value="Unassembled WGS sequence"/>
</dbReference>
<evidence type="ECO:0000256" key="4">
    <source>
        <dbReference type="ARBA" id="ARBA00023136"/>
    </source>
</evidence>
<dbReference type="SUPFAM" id="SSF90123">
    <property type="entry name" value="ABC transporter transmembrane region"/>
    <property type="match status" value="1"/>
</dbReference>
<dbReference type="GO" id="GO:0005886">
    <property type="term" value="C:plasma membrane"/>
    <property type="evidence" value="ECO:0007669"/>
    <property type="project" value="UniProtKB-SubCell"/>
</dbReference>
<keyword evidence="4 5" id="KW-0472">Membrane</keyword>
<dbReference type="RefSeq" id="WP_245450195.1">
    <property type="nucleotide sequence ID" value="NZ_JAHBRY010000001.1"/>
</dbReference>
<evidence type="ECO:0000256" key="3">
    <source>
        <dbReference type="ARBA" id="ARBA00022989"/>
    </source>
</evidence>
<keyword evidence="2 5" id="KW-0812">Transmembrane</keyword>
<dbReference type="Pfam" id="PF00664">
    <property type="entry name" value="ABC_membrane"/>
    <property type="match status" value="1"/>
</dbReference>
<evidence type="ECO:0000256" key="2">
    <source>
        <dbReference type="ARBA" id="ARBA00022692"/>
    </source>
</evidence>
<evidence type="ECO:0000256" key="1">
    <source>
        <dbReference type="ARBA" id="ARBA00004651"/>
    </source>
</evidence>
<evidence type="ECO:0000259" key="6">
    <source>
        <dbReference type="PROSITE" id="PS50929"/>
    </source>
</evidence>
<keyword evidence="3 5" id="KW-1133">Transmembrane helix</keyword>
<feature type="transmembrane region" description="Helical" evidence="5">
    <location>
        <begin position="41"/>
        <end position="60"/>
    </location>
</feature>
<keyword evidence="8" id="KW-1185">Reference proteome</keyword>
<comment type="caution">
    <text evidence="7">The sequence shown here is derived from an EMBL/GenBank/DDBJ whole genome shotgun (WGS) entry which is preliminary data.</text>
</comment>
<feature type="transmembrane region" description="Helical" evidence="5">
    <location>
        <begin position="72"/>
        <end position="98"/>
    </location>
</feature>
<dbReference type="EMBL" id="QJJK01000016">
    <property type="protein sequence ID" value="PXW52461.1"/>
    <property type="molecule type" value="Genomic_DNA"/>
</dbReference>
<comment type="subcellular location">
    <subcellularLocation>
        <location evidence="1">Cell membrane</location>
        <topology evidence="1">Multi-pass membrane protein</topology>
    </subcellularLocation>
</comment>
<dbReference type="Gene3D" id="1.20.1560.10">
    <property type="entry name" value="ABC transporter type 1, transmembrane domain"/>
    <property type="match status" value="1"/>
</dbReference>
<dbReference type="InterPro" id="IPR036640">
    <property type="entry name" value="ABC1_TM_sf"/>
</dbReference>
<evidence type="ECO:0000313" key="7">
    <source>
        <dbReference type="EMBL" id="PXW52461.1"/>
    </source>
</evidence>
<name>A0A2V3TUV6_9HYPH</name>
<sequence>MQVIFPSRFRPAVSARHDASREEQSTVIPSALLPFIWRVSAFHQLWLALLSTAVFAAGIVPLELQRRIVNDAFAGGTIGQIIGLAVAYVGVALGSGLLKLGMNVYRGYVSESVVLWLRVALLNRFCSIPPECRVPETEGVEISLILDEAEPIGSFVGVSVSEPLLGGGILVSVFAYMAYLQPWMALVAFAVFSPQFVFVPIMQGAINRRVGQRIVILRRVSIGIIAEPDGGAAEGSIQGERLVDAFSLNMGIFTLKFSMNFLMNFMHHLGIAATLGLGGYYVLKGETEFGTIVAFISGLAQINDPWGDLVSWFRDLRVTATKYDLIVKATEALNSTAPQ</sequence>
<feature type="transmembrane region" description="Helical" evidence="5">
    <location>
        <begin position="183"/>
        <end position="202"/>
    </location>
</feature>
<accession>A0A2V3TUV6</accession>
<evidence type="ECO:0000256" key="5">
    <source>
        <dbReference type="SAM" id="Phobius"/>
    </source>
</evidence>
<feature type="transmembrane region" description="Helical" evidence="5">
    <location>
        <begin position="265"/>
        <end position="283"/>
    </location>
</feature>
<gene>
    <name evidence="7" type="ORF">C7450_11634</name>
</gene>
<dbReference type="GO" id="GO:0140359">
    <property type="term" value="F:ABC-type transporter activity"/>
    <property type="evidence" value="ECO:0007669"/>
    <property type="project" value="InterPro"/>
</dbReference>
<dbReference type="GO" id="GO:0005524">
    <property type="term" value="F:ATP binding"/>
    <property type="evidence" value="ECO:0007669"/>
    <property type="project" value="InterPro"/>
</dbReference>